<evidence type="ECO:0000313" key="5">
    <source>
        <dbReference type="Proteomes" id="UP000187495"/>
    </source>
</evidence>
<accession>A0A1N7EE35</accession>
<dbReference type="Gene3D" id="1.20.5.170">
    <property type="match status" value="1"/>
</dbReference>
<feature type="domain" description="Trimeric autotransporter adhesin YadA-like head" evidence="1">
    <location>
        <begin position="447"/>
        <end position="468"/>
    </location>
</feature>
<feature type="domain" description="Trimeric autotransporter adhesin YadA-like head" evidence="1">
    <location>
        <begin position="494"/>
        <end position="520"/>
    </location>
</feature>
<dbReference type="Pfam" id="PF13018">
    <property type="entry name" value="ESPR"/>
    <property type="match status" value="1"/>
</dbReference>
<feature type="domain" description="Trimeric autotransporter adhesin YadA-like stalk" evidence="2">
    <location>
        <begin position="253"/>
        <end position="278"/>
    </location>
</feature>
<dbReference type="InterPro" id="IPR008635">
    <property type="entry name" value="Coiled_stalk_dom"/>
</dbReference>
<dbReference type="Gene3D" id="3.90.1780.10">
    <property type="entry name" value="Trimeric adhesin"/>
    <property type="match status" value="1"/>
</dbReference>
<name>A0A1N7EE35_9GAMM</name>
<reference evidence="5" key="1">
    <citation type="submission" date="2017-01" db="EMBL/GenBank/DDBJ databases">
        <authorList>
            <person name="Varghese N."/>
            <person name="Submissions S."/>
        </authorList>
    </citation>
    <scope>NUCLEOTIDE SEQUENCE [LARGE SCALE GENOMIC DNA]</scope>
    <source>
        <strain evidence="5">DSM 21768</strain>
    </source>
</reference>
<feature type="domain" description="ESPR" evidence="3">
    <location>
        <begin position="1"/>
        <end position="41"/>
    </location>
</feature>
<evidence type="ECO:0000259" key="3">
    <source>
        <dbReference type="Pfam" id="PF13018"/>
    </source>
</evidence>
<dbReference type="InterPro" id="IPR011049">
    <property type="entry name" value="Serralysin-like_metalloprot_C"/>
</dbReference>
<feature type="domain" description="Trimeric autotransporter adhesin YadA-like stalk" evidence="2">
    <location>
        <begin position="1008"/>
        <end position="1048"/>
    </location>
</feature>
<gene>
    <name evidence="4" type="ORF">SAMN02745664_10488</name>
</gene>
<dbReference type="RefSeq" id="WP_076554946.1">
    <property type="nucleotide sequence ID" value="NZ_FTNU01000004.1"/>
</dbReference>
<feature type="domain" description="Trimeric autotransporter adhesin YadA-like head" evidence="1">
    <location>
        <begin position="769"/>
        <end position="792"/>
    </location>
</feature>
<dbReference type="InterPro" id="IPR037174">
    <property type="entry name" value="Trimeric_adhesin"/>
</dbReference>
<dbReference type="InterPro" id="IPR008640">
    <property type="entry name" value="Adhesin_Head_dom"/>
</dbReference>
<dbReference type="Proteomes" id="UP000187495">
    <property type="component" value="Unassembled WGS sequence"/>
</dbReference>
<dbReference type="Pfam" id="PF05662">
    <property type="entry name" value="YadA_stalk"/>
    <property type="match status" value="3"/>
</dbReference>
<evidence type="ECO:0000259" key="2">
    <source>
        <dbReference type="Pfam" id="PF05662"/>
    </source>
</evidence>
<evidence type="ECO:0000313" key="4">
    <source>
        <dbReference type="EMBL" id="SIR86238.1"/>
    </source>
</evidence>
<protein>
    <submittedName>
        <fullName evidence="4">Head domain of trimeric autotransporter adhesin</fullName>
    </submittedName>
</protein>
<feature type="domain" description="Trimeric autotransporter adhesin YadA-like head" evidence="1">
    <location>
        <begin position="326"/>
        <end position="352"/>
    </location>
</feature>
<dbReference type="Gene3D" id="6.10.250.2040">
    <property type="match status" value="1"/>
</dbReference>
<dbReference type="EMBL" id="FTNU01000004">
    <property type="protein sequence ID" value="SIR86238.1"/>
    <property type="molecule type" value="Genomic_DNA"/>
</dbReference>
<dbReference type="InterPro" id="IPR024973">
    <property type="entry name" value="ESPR"/>
</dbReference>
<dbReference type="Pfam" id="PF05658">
    <property type="entry name" value="YadA_head"/>
    <property type="match status" value="4"/>
</dbReference>
<sequence length="1413" mass="143156">MNHIYKVVFNKATGAFTAVAEFARSQGKNSTVNNSSADTSVSAGVVKFGKITPLAAAVLAALGLGFASNAHATASNSYYDQGDYSTVVIGENAAASTGAFAYGAQVNADKPNLAAAAHHSVAIGGNASSNYTWYGTALGYKATVSSDSSTQTVRSDGGAGSGGSNMGNVALGAFSAAGNTNTGTETKSITIGGKTYNYAGQPTDGTSVLAVGAGKTVQVATGERKLVDGGGNLSGAKVWVDETKDSDDYKYRQIQYVAAGRVAEDSTDGVNGSQLYQAFKAIQDLSANVGTDKQNYFHVNATNQDKSSDPTANATNLAAVDGIGGAKAAYSLAAGVNAQALSNNTIAIGKDAGVGFVDPQGSRQHIVNGQIQTATNTIATNNNIIIGDTAGTNATGLRQVVIGNNAGDQYFGDDSVTIGTNANNYSEQTAADGTKIGTDKLVRGRWAVAVGQNARTWADGSIAIGRGSEVSSIKVGDQYTNADRGMALGYDAKAQAQEAIAVGYQAATSRLQSVAIGKGAKVEASSAAGMANGAGSNIAMGTNALIANTARENNMAIGDAAKVIGDGSRSMAVGSQAVVTGGNRNSAVGGGAKTHGDTTSAYGSATQVRGGFDAMAFGSRSATNGDYSNQVAVGSGAITGAKSATAIGSAVMSFGANSTAIGATGGGSESRMENALKNGSMTDKTFSIIGGTNNTAIGNANLVGSTSKNNFVFGNNIKVGATSATVKVEEEDVTAPNGTVVKYDKYTPTFNGEKAVEQAIAIGQAAAVSANNTIAIGSGATASETEAVAIGSANQSTAKRANTVGANNLVAGANASAYGNNNFINSTSASSAIIGNHNQLGGQKSYDARTNDMRLSSATSQPDKSTAGSFVIGNNNRVTSENTFILGSGINTMGDINGRPTSYQNGTIANSVYLGAESYGVFSEEGKGQAAPLLNADGSGTEFQIVPNSFDTGETTTAGSYDYKNATVDYYNAAGNKVGTLTYGGEKGFAGSSPVGIVTIGASGYERRLQNVASGEISRTSTDAINGSQLFAVAEKVSAGWGLQQDGEHKDQVAPADIVNFTKGNGTTVEITTDGTTSNVKFDVAVDGTTVQIKDGKLTATSKDTSASVTAGSTAVTVEKGTASTVDGVEVTDYKVDLSQGSKDSLAKADTAVQSFTTSVNGTQVETIDQNNSDVNFVNGTATTARNANGDITFDVNTDSNTIKVEGNQIKANTTPVTVRADGKVNTPANTNALVTAGDVANAINNSGWNLAAEGTTGTELINPSDTVTFRTWNDNLEVSRNGAEIAYRLADDININSVTFGGGKDGPKINSNDAGDLVVGSPEGNPVKITNLADGKDPNDAVNVSQLTKAAAAARTKVEAGKNTTVDKTTGANQEDVYTVNAWDTARVAAAVVAQFGPRLDPACYQTIKNHA</sequence>
<dbReference type="Gene3D" id="2.150.10.10">
    <property type="entry name" value="Serralysin-like metalloprotease, C-terminal"/>
    <property type="match status" value="6"/>
</dbReference>
<evidence type="ECO:0000259" key="1">
    <source>
        <dbReference type="Pfam" id="PF05658"/>
    </source>
</evidence>
<dbReference type="SUPFAM" id="SSF101967">
    <property type="entry name" value="Adhesin YadA, collagen-binding domain"/>
    <property type="match status" value="1"/>
</dbReference>
<proteinExistence type="predicted"/>
<dbReference type="GO" id="GO:0019867">
    <property type="term" value="C:outer membrane"/>
    <property type="evidence" value="ECO:0007669"/>
    <property type="project" value="InterPro"/>
</dbReference>
<feature type="domain" description="Trimeric autotransporter adhesin YadA-like stalk" evidence="2">
    <location>
        <begin position="1329"/>
        <end position="1369"/>
    </location>
</feature>
<organism evidence="4 5">
    <name type="scientific">Moraxella cuniculi DSM 21768</name>
    <dbReference type="NCBI Taxonomy" id="1122245"/>
    <lineage>
        <taxon>Bacteria</taxon>
        <taxon>Pseudomonadati</taxon>
        <taxon>Pseudomonadota</taxon>
        <taxon>Gammaproteobacteria</taxon>
        <taxon>Moraxellales</taxon>
        <taxon>Moraxellaceae</taxon>
        <taxon>Moraxella</taxon>
    </lineage>
</organism>
<dbReference type="STRING" id="34061.B0189_06825"/>
<keyword evidence="5" id="KW-1185">Reference proteome</keyword>